<dbReference type="PANTHER" id="PTHR40070">
    <property type="entry name" value="UPF0478 PROTEIN YTXG"/>
    <property type="match status" value="1"/>
</dbReference>
<organism evidence="3 4">
    <name type="scientific">Caldibacillus thermoamylovorans</name>
    <dbReference type="NCBI Taxonomy" id="35841"/>
    <lineage>
        <taxon>Bacteria</taxon>
        <taxon>Bacillati</taxon>
        <taxon>Bacillota</taxon>
        <taxon>Bacilli</taxon>
        <taxon>Bacillales</taxon>
        <taxon>Bacillaceae</taxon>
        <taxon>Caldibacillus</taxon>
    </lineage>
</organism>
<dbReference type="SUPFAM" id="SSF58104">
    <property type="entry name" value="Methyl-accepting chemotaxis protein (MCP) signaling domain"/>
    <property type="match status" value="1"/>
</dbReference>
<feature type="coiled-coil region" evidence="1">
    <location>
        <begin position="27"/>
        <end position="61"/>
    </location>
</feature>
<keyword evidence="2" id="KW-0472">Membrane</keyword>
<dbReference type="Gene3D" id="1.10.287.950">
    <property type="entry name" value="Methyl-accepting chemotaxis protein"/>
    <property type="match status" value="1"/>
</dbReference>
<dbReference type="Pfam" id="PF06103">
    <property type="entry name" value="DUF948"/>
    <property type="match status" value="1"/>
</dbReference>
<evidence type="ECO:0000313" key="3">
    <source>
        <dbReference type="EMBL" id="CEE02381.1"/>
    </source>
</evidence>
<keyword evidence="1" id="KW-0175">Coiled coil</keyword>
<keyword evidence="4" id="KW-1185">Reference proteome</keyword>
<gene>
    <name evidence="3" type="ORF">BT1A1_2563</name>
</gene>
<keyword evidence="2" id="KW-0812">Transmembrane</keyword>
<proteinExistence type="predicted"/>
<sequence>MEAILYISVAVVAVAFVVLVIYIIQTLKSLTQTLNHISHTVESLEGQLQGVTKETENLLKKTNDLAADIQQKSKKLDSVVIAVEEVGHTLQAFNRSVNSISNTVIQKVADNQDKISQIISWGKLAGELKDKWSEIKERRKHNKEANIVIDNRTE</sequence>
<dbReference type="AlphaFoldDB" id="A0A090IWE5"/>
<dbReference type="RefSeq" id="WP_034771830.1">
    <property type="nucleotide sequence ID" value="NZ_CCRF01000071.1"/>
</dbReference>
<protein>
    <recommendedName>
        <fullName evidence="5">DUF948 domain-containing protein</fullName>
    </recommendedName>
</protein>
<feature type="transmembrane region" description="Helical" evidence="2">
    <location>
        <begin position="6"/>
        <end position="24"/>
    </location>
</feature>
<evidence type="ECO:0000256" key="1">
    <source>
        <dbReference type="SAM" id="Coils"/>
    </source>
</evidence>
<accession>A0A090IWE5</accession>
<keyword evidence="2" id="KW-1133">Transmembrane helix</keyword>
<evidence type="ECO:0008006" key="5">
    <source>
        <dbReference type="Google" id="ProtNLM"/>
    </source>
</evidence>
<name>A0A090IWE5_9BACI</name>
<evidence type="ECO:0000256" key="2">
    <source>
        <dbReference type="SAM" id="Phobius"/>
    </source>
</evidence>
<dbReference type="PANTHER" id="PTHR40070:SF1">
    <property type="entry name" value="UPF0478 PROTEIN YTXG"/>
    <property type="match status" value="1"/>
</dbReference>
<reference evidence="3 4" key="1">
    <citation type="submission" date="2014-07" db="EMBL/GenBank/DDBJ databases">
        <authorList>
            <person name="Wibberg Daniel"/>
        </authorList>
    </citation>
    <scope>NUCLEOTIDE SEQUENCE [LARGE SCALE GENOMIC DNA]</scope>
</reference>
<dbReference type="EMBL" id="CCRF01000071">
    <property type="protein sequence ID" value="CEE02381.1"/>
    <property type="molecule type" value="Genomic_DNA"/>
</dbReference>
<dbReference type="Proteomes" id="UP000040576">
    <property type="component" value="Unassembled WGS sequence"/>
</dbReference>
<dbReference type="InterPro" id="IPR009293">
    <property type="entry name" value="UPF0478"/>
</dbReference>
<evidence type="ECO:0000313" key="4">
    <source>
        <dbReference type="Proteomes" id="UP000040576"/>
    </source>
</evidence>